<evidence type="ECO:0000313" key="2">
    <source>
        <dbReference type="Proteomes" id="UP000184147"/>
    </source>
</evidence>
<evidence type="ECO:0008006" key="3">
    <source>
        <dbReference type="Google" id="ProtNLM"/>
    </source>
</evidence>
<protein>
    <recommendedName>
        <fullName evidence="3">DUF3598 domain-containing protein</fullName>
    </recommendedName>
</protein>
<name>A0A1M5F3H6_9FLAO</name>
<keyword evidence="2" id="KW-1185">Reference proteome</keyword>
<evidence type="ECO:0000313" key="1">
    <source>
        <dbReference type="EMBL" id="SHF86064.1"/>
    </source>
</evidence>
<proteinExistence type="predicted"/>
<accession>A0A1M5F3H6</accession>
<organism evidence="1 2">
    <name type="scientific">Flavobacterium fontis</name>
    <dbReference type="NCBI Taxonomy" id="1124188"/>
    <lineage>
        <taxon>Bacteria</taxon>
        <taxon>Pseudomonadati</taxon>
        <taxon>Bacteroidota</taxon>
        <taxon>Flavobacteriia</taxon>
        <taxon>Flavobacteriales</taxon>
        <taxon>Flavobacteriaceae</taxon>
        <taxon>Flavobacterium</taxon>
    </lineage>
</organism>
<gene>
    <name evidence="1" type="ORF">SAMN05444377_1286</name>
</gene>
<dbReference type="EMBL" id="FQVQ01000028">
    <property type="protein sequence ID" value="SHF86064.1"/>
    <property type="molecule type" value="Genomic_DNA"/>
</dbReference>
<dbReference type="RefSeq" id="WP_073365509.1">
    <property type="nucleotide sequence ID" value="NZ_FQVQ01000028.1"/>
</dbReference>
<dbReference type="AlphaFoldDB" id="A0A1M5F3H6"/>
<dbReference type="STRING" id="1124188.SAMN05444377_1286"/>
<sequence length="141" mass="16700">MLGNWKGYYRFDNERIQKVIGYNETEFEIVIDKFDGKEFFGKVNDDEKTGGMKDTGEIIGRLENNEVYFKKIMPRNCSIALNGERVYSEKKHPTLYYSGRLSDEGKKIEGKWRFKRQLGFIFYIIPIIYNPGNGTWRMELK</sequence>
<reference evidence="1 2" key="1">
    <citation type="submission" date="2016-11" db="EMBL/GenBank/DDBJ databases">
        <authorList>
            <person name="Jaros S."/>
            <person name="Januszkiewicz K."/>
            <person name="Wedrychowicz H."/>
        </authorList>
    </citation>
    <scope>NUCLEOTIDE SEQUENCE [LARGE SCALE GENOMIC DNA]</scope>
    <source>
        <strain evidence="1 2">DSM 25660</strain>
    </source>
</reference>
<dbReference type="Proteomes" id="UP000184147">
    <property type="component" value="Unassembled WGS sequence"/>
</dbReference>
<dbReference type="OrthoDB" id="1358501at2"/>